<dbReference type="GO" id="GO:0009279">
    <property type="term" value="C:cell outer membrane"/>
    <property type="evidence" value="ECO:0007669"/>
    <property type="project" value="UniProtKB-SubCell"/>
</dbReference>
<accession>A0A4V2ZXW7</accession>
<dbReference type="Proteomes" id="UP000295722">
    <property type="component" value="Unassembled WGS sequence"/>
</dbReference>
<keyword evidence="2 7" id="KW-0813">Transport</keyword>
<evidence type="ECO:0000256" key="5">
    <source>
        <dbReference type="ARBA" id="ARBA00023136"/>
    </source>
</evidence>
<dbReference type="Gene3D" id="1.20.1600.10">
    <property type="entry name" value="Outer membrane efflux proteins (OEP)"/>
    <property type="match status" value="1"/>
</dbReference>
<evidence type="ECO:0000256" key="6">
    <source>
        <dbReference type="ARBA" id="ARBA00023237"/>
    </source>
</evidence>
<comment type="caution">
    <text evidence="10">The sequence shown here is derived from an EMBL/GenBank/DDBJ whole genome shotgun (WGS) entry which is preliminary data.</text>
</comment>
<comment type="subcellular location">
    <subcellularLocation>
        <location evidence="7">Cell outer membrane</location>
        <topology evidence="7">Peripheral membrane protein</topology>
    </subcellularLocation>
</comment>
<comment type="similarity">
    <text evidence="1 7">Belongs to the outer membrane factor (OMF) (TC 1.B.17) family.</text>
</comment>
<name>A0A4V2ZXW7_9BURK</name>
<evidence type="ECO:0000313" key="11">
    <source>
        <dbReference type="Proteomes" id="UP000295722"/>
    </source>
</evidence>
<sequence length="476" mass="50034">MNARQAMLLLAATVLCHVTVAQAFDPLRTQAAIPATSAGSIVPDPAGCVFGAPGQPLTLAEAVQRALCSNPRTREAWADAKAQAAGVGAARAAYLPTLTGNAQVVRDDSSTDVSGHPQLGSDSRSSVHSESVSLSWTLYDFGARSAALRNANALLAAAQSAQDAAIQALFVTVAKDYSAAQAAQSQLAVAGEVEQMSARSALVAQSRVDKGIAPISDALQAKTAWGQAVLARNRAEGEWQTAQGTLAADMDLSPDLVLDLPAVAEGAHPDANFAQSVSELMVEARRTHPEVLSTQAQVDAAAAKVDQTRAQGLPTLSLVSKYLQNNQPASLGLGIPTFPATGHEWYIGVQLTIPIFEGFGRLYQVNQGEAQLERQVDALDDARQHVALEVWNSYQAVRTSTAAVGDSETLLEIAEQSFTAAERRYQAGVGSVLELLNAQSGLANAKHQRVQALADWHAARLRLAGSIGKLDVVDLR</sequence>
<evidence type="ECO:0000256" key="2">
    <source>
        <dbReference type="ARBA" id="ARBA00022448"/>
    </source>
</evidence>
<dbReference type="InterPro" id="IPR003423">
    <property type="entry name" value="OMP_efflux"/>
</dbReference>
<keyword evidence="7" id="KW-0204">Cytolysis</keyword>
<gene>
    <name evidence="10" type="ORF">EYW47_38120</name>
</gene>
<evidence type="ECO:0000313" key="10">
    <source>
        <dbReference type="EMBL" id="TDG17309.1"/>
    </source>
</evidence>
<evidence type="ECO:0000256" key="7">
    <source>
        <dbReference type="PIRNR" id="PIRNR001892"/>
    </source>
</evidence>
<dbReference type="InterPro" id="IPR051906">
    <property type="entry name" value="TolC-like"/>
</dbReference>
<dbReference type="RefSeq" id="WP_133199973.1">
    <property type="nucleotide sequence ID" value="NZ_JBHUCW010000030.1"/>
</dbReference>
<dbReference type="Pfam" id="PF02321">
    <property type="entry name" value="OEP"/>
    <property type="match status" value="2"/>
</dbReference>
<dbReference type="GO" id="GO:0015562">
    <property type="term" value="F:efflux transmembrane transporter activity"/>
    <property type="evidence" value="ECO:0007669"/>
    <property type="project" value="InterPro"/>
</dbReference>
<evidence type="ECO:0000256" key="4">
    <source>
        <dbReference type="ARBA" id="ARBA00022692"/>
    </source>
</evidence>
<dbReference type="GO" id="GO:0031640">
    <property type="term" value="P:killing of cells of another organism"/>
    <property type="evidence" value="ECO:0007669"/>
    <property type="project" value="UniProtKB-KW"/>
</dbReference>
<dbReference type="PANTHER" id="PTHR30026">
    <property type="entry name" value="OUTER MEMBRANE PROTEIN TOLC"/>
    <property type="match status" value="1"/>
</dbReference>
<dbReference type="AlphaFoldDB" id="A0A4V2ZXW7"/>
<proteinExistence type="inferred from homology"/>
<keyword evidence="7" id="KW-0354">Hemolysis</keyword>
<keyword evidence="6 7" id="KW-0998">Cell outer membrane</keyword>
<dbReference type="GO" id="GO:1990281">
    <property type="term" value="C:efflux pump complex"/>
    <property type="evidence" value="ECO:0007669"/>
    <property type="project" value="TreeGrafter"/>
</dbReference>
<keyword evidence="5 7" id="KW-0472">Membrane</keyword>
<keyword evidence="3" id="KW-1134">Transmembrane beta strand</keyword>
<organism evidence="10 11">
    <name type="scientific">Paraburkholderia silviterrae</name>
    <dbReference type="NCBI Taxonomy" id="2528715"/>
    <lineage>
        <taxon>Bacteria</taxon>
        <taxon>Pseudomonadati</taxon>
        <taxon>Pseudomonadota</taxon>
        <taxon>Betaproteobacteria</taxon>
        <taxon>Burkholderiales</taxon>
        <taxon>Burkholderiaceae</taxon>
        <taxon>Paraburkholderia</taxon>
    </lineage>
</organism>
<feature type="region of interest" description="Disordered" evidence="8">
    <location>
        <begin position="107"/>
        <end position="126"/>
    </location>
</feature>
<dbReference type="EMBL" id="SMRP01000046">
    <property type="protein sequence ID" value="TDG17309.1"/>
    <property type="molecule type" value="Genomic_DNA"/>
</dbReference>
<comment type="function">
    <text evidence="7">CyaE is necessary for transport of calmodulin-sensitive adenylate cyclase-hemolysin (cyclolysin).</text>
</comment>
<dbReference type="PIRSF" id="PIRSF001892">
    <property type="entry name" value="CyaE"/>
    <property type="match status" value="1"/>
</dbReference>
<keyword evidence="9" id="KW-0732">Signal</keyword>
<dbReference type="SUPFAM" id="SSF56954">
    <property type="entry name" value="Outer membrane efflux proteins (OEP)"/>
    <property type="match status" value="1"/>
</dbReference>
<dbReference type="InterPro" id="IPR028351">
    <property type="entry name" value="CyaE"/>
</dbReference>
<dbReference type="OrthoDB" id="8553524at2"/>
<keyword evidence="4" id="KW-0812">Transmembrane</keyword>
<evidence type="ECO:0000256" key="3">
    <source>
        <dbReference type="ARBA" id="ARBA00022452"/>
    </source>
</evidence>
<evidence type="ECO:0000256" key="9">
    <source>
        <dbReference type="SAM" id="SignalP"/>
    </source>
</evidence>
<dbReference type="GO" id="GO:0015288">
    <property type="term" value="F:porin activity"/>
    <property type="evidence" value="ECO:0007669"/>
    <property type="project" value="TreeGrafter"/>
</dbReference>
<evidence type="ECO:0000256" key="1">
    <source>
        <dbReference type="ARBA" id="ARBA00007613"/>
    </source>
</evidence>
<feature type="chain" id="PRO_5020433916" description="Protein CyaE" evidence="9">
    <location>
        <begin position="24"/>
        <end position="476"/>
    </location>
</feature>
<dbReference type="PANTHER" id="PTHR30026:SF20">
    <property type="entry name" value="OUTER MEMBRANE PROTEIN TOLC"/>
    <property type="match status" value="1"/>
</dbReference>
<feature type="signal peptide" evidence="9">
    <location>
        <begin position="1"/>
        <end position="23"/>
    </location>
</feature>
<reference evidence="10 11" key="1">
    <citation type="submission" date="2019-03" db="EMBL/GenBank/DDBJ databases">
        <title>Paraburkholderia sp. 4M-K11, isolated from subtropical forest soil.</title>
        <authorList>
            <person name="Gao Z.-H."/>
            <person name="Qiu L.-H."/>
        </authorList>
    </citation>
    <scope>NUCLEOTIDE SEQUENCE [LARGE SCALE GENOMIC DNA]</scope>
    <source>
        <strain evidence="10 11">4M-K11</strain>
    </source>
</reference>
<evidence type="ECO:0000256" key="8">
    <source>
        <dbReference type="SAM" id="MobiDB-lite"/>
    </source>
</evidence>
<keyword evidence="11" id="KW-1185">Reference proteome</keyword>
<protein>
    <recommendedName>
        <fullName evidence="7">Protein CyaE</fullName>
    </recommendedName>
</protein>